<dbReference type="EMBL" id="SWFS01000131">
    <property type="protein sequence ID" value="KAA8915919.1"/>
    <property type="molecule type" value="Genomic_DNA"/>
</dbReference>
<proteinExistence type="predicted"/>
<feature type="compositionally biased region" description="Low complexity" evidence="1">
    <location>
        <begin position="100"/>
        <end position="119"/>
    </location>
</feature>
<evidence type="ECO:0000313" key="2">
    <source>
        <dbReference type="EMBL" id="KAA8915919.1"/>
    </source>
</evidence>
<dbReference type="VEuPathDB" id="FungiDB:TRICI_001933"/>
<dbReference type="Proteomes" id="UP000761534">
    <property type="component" value="Unassembled WGS sequence"/>
</dbReference>
<accession>A0A642V879</accession>
<reference evidence="2" key="1">
    <citation type="journal article" date="2019" name="G3 (Bethesda)">
        <title>Genome Assemblies of Two Rare Opportunistic Yeast Pathogens: Diutina rugosa (syn. Candida rugosa) and Trichomonascus ciferrii (syn. Candida ciferrii).</title>
        <authorList>
            <person name="Mixao V."/>
            <person name="Saus E."/>
            <person name="Hansen A.P."/>
            <person name="Lass-Florl C."/>
            <person name="Gabaldon T."/>
        </authorList>
    </citation>
    <scope>NUCLEOTIDE SEQUENCE</scope>
    <source>
        <strain evidence="2">CBS 4856</strain>
    </source>
</reference>
<evidence type="ECO:0000256" key="1">
    <source>
        <dbReference type="SAM" id="MobiDB-lite"/>
    </source>
</evidence>
<feature type="compositionally biased region" description="Low complexity" evidence="1">
    <location>
        <begin position="1"/>
        <end position="46"/>
    </location>
</feature>
<comment type="caution">
    <text evidence="2">The sequence shown here is derived from an EMBL/GenBank/DDBJ whole genome shotgun (WGS) entry which is preliminary data.</text>
</comment>
<organism evidence="2 3">
    <name type="scientific">Trichomonascus ciferrii</name>
    <dbReference type="NCBI Taxonomy" id="44093"/>
    <lineage>
        <taxon>Eukaryota</taxon>
        <taxon>Fungi</taxon>
        <taxon>Dikarya</taxon>
        <taxon>Ascomycota</taxon>
        <taxon>Saccharomycotina</taxon>
        <taxon>Dipodascomycetes</taxon>
        <taxon>Dipodascales</taxon>
        <taxon>Trichomonascaceae</taxon>
        <taxon>Trichomonascus</taxon>
        <taxon>Trichomonascus ciferrii complex</taxon>
    </lineage>
</organism>
<gene>
    <name evidence="2" type="ORF">TRICI_001933</name>
</gene>
<name>A0A642V879_9ASCO</name>
<evidence type="ECO:0008006" key="4">
    <source>
        <dbReference type="Google" id="ProtNLM"/>
    </source>
</evidence>
<keyword evidence="3" id="KW-1185">Reference proteome</keyword>
<evidence type="ECO:0000313" key="3">
    <source>
        <dbReference type="Proteomes" id="UP000761534"/>
    </source>
</evidence>
<protein>
    <recommendedName>
        <fullName evidence="4">GDP/GTP exchange factor Sec2 N-terminal domain-containing protein</fullName>
    </recommendedName>
</protein>
<feature type="region of interest" description="Disordered" evidence="1">
    <location>
        <begin position="1"/>
        <end position="60"/>
    </location>
</feature>
<feature type="region of interest" description="Disordered" evidence="1">
    <location>
        <begin position="89"/>
        <end position="137"/>
    </location>
</feature>
<dbReference type="AlphaFoldDB" id="A0A642V879"/>
<feature type="compositionally biased region" description="Basic and acidic residues" evidence="1">
    <location>
        <begin position="89"/>
        <end position="99"/>
    </location>
</feature>
<sequence>MFSSFWGSSNSSNNSSNSSHSESGTESGMPASTSSTSISSNLSGRSFIKPGREGEQQRVQALEAQVQQLASTAAAAVDRAENLEEELKGLRSKAEHLERSNSTATATTNSTARSVSTANYETDLSSPEAPSFNDSWEHQKRIQELEEAVQREKQLRIESERREKQALARIQTSKDTEKDNRLHQLEIAVKAIHRAREVLYPKSNSKYVYI</sequence>